<gene>
    <name evidence="2" type="ORF">M437DRAFT_67277</name>
</gene>
<organism evidence="2 3">
    <name type="scientific">Aureobasidium melanogenum (strain CBS 110374)</name>
    <name type="common">Aureobasidium pullulans var. melanogenum</name>
    <dbReference type="NCBI Taxonomy" id="1043003"/>
    <lineage>
        <taxon>Eukaryota</taxon>
        <taxon>Fungi</taxon>
        <taxon>Dikarya</taxon>
        <taxon>Ascomycota</taxon>
        <taxon>Pezizomycotina</taxon>
        <taxon>Dothideomycetes</taxon>
        <taxon>Dothideomycetidae</taxon>
        <taxon>Dothideales</taxon>
        <taxon>Saccotheciaceae</taxon>
        <taxon>Aureobasidium</taxon>
    </lineage>
</organism>
<dbReference type="GeneID" id="63918282"/>
<sequence>MCDGRGRREKRVATAETTKSLSRLLSLGGARSTTSEPHDLSQRDLERVLLGLLPPTETRKHLWNSSASSLYILTSQMELEIAPPSCSGIEMVSQNSSSRARLDAATTSELLSAVTPGDSNIMGLGISFDLETSPATSNKSFNDSSMRNSKVRANICLTLERTDLTALQSKAHSTKASNALISTSKASSSAAAVPSQINHGSVSIAINGPPRWPSGVPGLGNTILGPRCPRISNVTCPPIITLRNSPILLPNTTSQVTITLASPPVKRSKATRTSTKRRASSPPSTGLSAKMARVSVDSVPVNSVPGSSPVVKYDQTDEQSMVPWRCGSRLLGLAEGEKRAMAARLWQVEKEKIEKEMERATSHEGVKTLSDGNGSSLGKECSVQEGPQLLNPCMVLESRAEVFALSPKVQGGIEYACDTIDDAPQLSVDHEGSYKVSKHPEHLNRGDRAVRRIAKLHSAASYKQLSQTSPQPSIKTSSQGHTLPSAIKKSAATSTSSNDRKRVSFADQTNLDHLVHGLLALLEPYTHLHFSRSAVRPLQIIHGSLLSIPANSQTLAAALEDTRELLKVLSNHQMATLEKLEGMKEELQRVGMRSVVFEARERIMRTDGDVKKIEEWMGEYKA</sequence>
<feature type="region of interest" description="Disordered" evidence="1">
    <location>
        <begin position="460"/>
        <end position="501"/>
    </location>
</feature>
<reference evidence="2 3" key="1">
    <citation type="journal article" date="2014" name="BMC Genomics">
        <title>Genome sequencing of four Aureobasidium pullulans varieties: biotechnological potential, stress tolerance, and description of new species.</title>
        <authorList>
            <person name="Gostin Ar C."/>
            <person name="Ohm R.A."/>
            <person name="Kogej T."/>
            <person name="Sonjak S."/>
            <person name="Turk M."/>
            <person name="Zajc J."/>
            <person name="Zalar P."/>
            <person name="Grube M."/>
            <person name="Sun H."/>
            <person name="Han J."/>
            <person name="Sharma A."/>
            <person name="Chiniquy J."/>
            <person name="Ngan C.Y."/>
            <person name="Lipzen A."/>
            <person name="Barry K."/>
            <person name="Grigoriev I.V."/>
            <person name="Gunde-Cimerman N."/>
        </authorList>
    </citation>
    <scope>NUCLEOTIDE SEQUENCE [LARGE SCALE GENOMIC DNA]</scope>
    <source>
        <strain evidence="2 3">CBS 110374</strain>
    </source>
</reference>
<feature type="region of interest" description="Disordered" evidence="1">
    <location>
        <begin position="357"/>
        <end position="380"/>
    </location>
</feature>
<name>A0A074VUB7_AURM1</name>
<evidence type="ECO:0000256" key="1">
    <source>
        <dbReference type="SAM" id="MobiDB-lite"/>
    </source>
</evidence>
<feature type="compositionally biased region" description="Basic residues" evidence="1">
    <location>
        <begin position="266"/>
        <end position="279"/>
    </location>
</feature>
<dbReference type="HOGENOM" id="CLU_439385_0_0_1"/>
<dbReference type="Proteomes" id="UP000030672">
    <property type="component" value="Unassembled WGS sequence"/>
</dbReference>
<evidence type="ECO:0000313" key="3">
    <source>
        <dbReference type="Proteomes" id="UP000030672"/>
    </source>
</evidence>
<feature type="compositionally biased region" description="Basic and acidic residues" evidence="1">
    <location>
        <begin position="357"/>
        <end position="366"/>
    </location>
</feature>
<dbReference type="RefSeq" id="XP_040878350.1">
    <property type="nucleotide sequence ID" value="XM_041024909.1"/>
</dbReference>
<protein>
    <submittedName>
        <fullName evidence="2">Uncharacterized protein</fullName>
    </submittedName>
</protein>
<accession>A0A074VUB7</accession>
<evidence type="ECO:0000313" key="2">
    <source>
        <dbReference type="EMBL" id="KEQ61327.1"/>
    </source>
</evidence>
<feature type="compositionally biased region" description="Polar residues" evidence="1">
    <location>
        <begin position="461"/>
        <end position="482"/>
    </location>
</feature>
<feature type="region of interest" description="Disordered" evidence="1">
    <location>
        <begin position="262"/>
        <end position="291"/>
    </location>
</feature>
<dbReference type="AlphaFoldDB" id="A0A074VUB7"/>
<proteinExistence type="predicted"/>
<feature type="compositionally biased region" description="Low complexity" evidence="1">
    <location>
        <begin position="485"/>
        <end position="497"/>
    </location>
</feature>
<keyword evidence="3" id="KW-1185">Reference proteome</keyword>
<dbReference type="EMBL" id="KL584838">
    <property type="protein sequence ID" value="KEQ61327.1"/>
    <property type="molecule type" value="Genomic_DNA"/>
</dbReference>